<dbReference type="EMBL" id="CALNXI010002215">
    <property type="protein sequence ID" value="CAH3184789.1"/>
    <property type="molecule type" value="Genomic_DNA"/>
</dbReference>
<accession>A0ABN8S4T4</accession>
<protein>
    <recommendedName>
        <fullName evidence="3">C-type lectin domain-containing protein</fullName>
    </recommendedName>
</protein>
<dbReference type="Proteomes" id="UP001159427">
    <property type="component" value="Unassembled WGS sequence"/>
</dbReference>
<keyword evidence="2" id="KW-1185">Reference proteome</keyword>
<organism evidence="1 2">
    <name type="scientific">Porites evermanni</name>
    <dbReference type="NCBI Taxonomy" id="104178"/>
    <lineage>
        <taxon>Eukaryota</taxon>
        <taxon>Metazoa</taxon>
        <taxon>Cnidaria</taxon>
        <taxon>Anthozoa</taxon>
        <taxon>Hexacorallia</taxon>
        <taxon>Scleractinia</taxon>
        <taxon>Fungiina</taxon>
        <taxon>Poritidae</taxon>
        <taxon>Porites</taxon>
    </lineage>
</organism>
<gene>
    <name evidence="1" type="ORF">PEVE_00015717</name>
</gene>
<dbReference type="SUPFAM" id="SSF57302">
    <property type="entry name" value="Snake toxin-like"/>
    <property type="match status" value="1"/>
</dbReference>
<dbReference type="Gene3D" id="3.10.100.10">
    <property type="entry name" value="Mannose-Binding Protein A, subunit A"/>
    <property type="match status" value="1"/>
</dbReference>
<name>A0ABN8S4T4_9CNID</name>
<evidence type="ECO:0008006" key="3">
    <source>
        <dbReference type="Google" id="ProtNLM"/>
    </source>
</evidence>
<sequence length="143" mass="15691">GPLSCPPDHDDGHQNGLSCYYKHSTLKTWEEAKKDCTASGSNLVKINGTSKTDTGFLTRLLDTINFKEVAELSKVCHNKCSGKMSSVPTEVNCSFPKSLCFKYNNKSAKDGQFTEQGCISAEQCRQLDNQKGLECCHGDLCNT</sequence>
<feature type="non-terminal residue" evidence="1">
    <location>
        <position position="143"/>
    </location>
</feature>
<evidence type="ECO:0000313" key="1">
    <source>
        <dbReference type="EMBL" id="CAH3184789.1"/>
    </source>
</evidence>
<dbReference type="SUPFAM" id="SSF56436">
    <property type="entry name" value="C-type lectin-like"/>
    <property type="match status" value="1"/>
</dbReference>
<dbReference type="InterPro" id="IPR016187">
    <property type="entry name" value="CTDL_fold"/>
</dbReference>
<evidence type="ECO:0000313" key="2">
    <source>
        <dbReference type="Proteomes" id="UP001159427"/>
    </source>
</evidence>
<feature type="non-terminal residue" evidence="1">
    <location>
        <position position="1"/>
    </location>
</feature>
<dbReference type="InterPro" id="IPR045860">
    <property type="entry name" value="Snake_toxin-like_sf"/>
</dbReference>
<dbReference type="InterPro" id="IPR016186">
    <property type="entry name" value="C-type_lectin-like/link_sf"/>
</dbReference>
<comment type="caution">
    <text evidence="1">The sequence shown here is derived from an EMBL/GenBank/DDBJ whole genome shotgun (WGS) entry which is preliminary data.</text>
</comment>
<reference evidence="1 2" key="1">
    <citation type="submission" date="2022-05" db="EMBL/GenBank/DDBJ databases">
        <authorList>
            <consortium name="Genoscope - CEA"/>
            <person name="William W."/>
        </authorList>
    </citation>
    <scope>NUCLEOTIDE SEQUENCE [LARGE SCALE GENOMIC DNA]</scope>
</reference>
<proteinExistence type="predicted"/>